<organism evidence="1">
    <name type="scientific">marine metagenome</name>
    <dbReference type="NCBI Taxonomy" id="408172"/>
    <lineage>
        <taxon>unclassified sequences</taxon>
        <taxon>metagenomes</taxon>
        <taxon>ecological metagenomes</taxon>
    </lineage>
</organism>
<protein>
    <submittedName>
        <fullName evidence="1">Uncharacterized protein</fullName>
    </submittedName>
</protein>
<dbReference type="AlphaFoldDB" id="A0A382ED40"/>
<dbReference type="EMBL" id="UINC01043819">
    <property type="protein sequence ID" value="SVB48395.1"/>
    <property type="molecule type" value="Genomic_DNA"/>
</dbReference>
<accession>A0A382ED40</accession>
<proteinExistence type="predicted"/>
<gene>
    <name evidence="1" type="ORF">METZ01_LOCUS201249</name>
</gene>
<name>A0A382ED40_9ZZZZ</name>
<reference evidence="1" key="1">
    <citation type="submission" date="2018-05" db="EMBL/GenBank/DDBJ databases">
        <authorList>
            <person name="Lanie J.A."/>
            <person name="Ng W.-L."/>
            <person name="Kazmierczak K.M."/>
            <person name="Andrzejewski T.M."/>
            <person name="Davidsen T.M."/>
            <person name="Wayne K.J."/>
            <person name="Tettelin H."/>
            <person name="Glass J.I."/>
            <person name="Rusch D."/>
            <person name="Podicherti R."/>
            <person name="Tsui H.-C.T."/>
            <person name="Winkler M.E."/>
        </authorList>
    </citation>
    <scope>NUCLEOTIDE SEQUENCE</scope>
</reference>
<dbReference type="Gene3D" id="3.40.50.10490">
    <property type="entry name" value="Glucose-6-phosphate isomerase like protein, domain 1"/>
    <property type="match status" value="1"/>
</dbReference>
<sequence length="267" mass="29634">MLVMNLKPSHNWGHNMAFGEEYYQNAVQLLRDIRDDAEILAEVATKATDALRTSRTVYANITTGHMPTYELINDREGNPAFFEFTGADSCTPEQFAAMREGDVLLTNSVNESVRAARDVGIYVVVFTTCYVNNRNTPQGKVNPNVNDWMPEDVASRVIDSHIPWHQGLVFAPEIPEMTICPGSSNGSCAIHWMITAEVAHALATEKTPDGNIGRRYVDILLERIADVHSRDLTDLNTTAVKIAERIIDGGHYIVRSRNLGVESEAST</sequence>
<evidence type="ECO:0000313" key="1">
    <source>
        <dbReference type="EMBL" id="SVB48395.1"/>
    </source>
</evidence>
<feature type="non-terminal residue" evidence="1">
    <location>
        <position position="267"/>
    </location>
</feature>